<reference evidence="2" key="1">
    <citation type="journal article" date="2022" name="Int. J. Mol. Sci.">
        <title>Draft Genome of Tanacetum Coccineum: Genomic Comparison of Closely Related Tanacetum-Family Plants.</title>
        <authorList>
            <person name="Yamashiro T."/>
            <person name="Shiraishi A."/>
            <person name="Nakayama K."/>
            <person name="Satake H."/>
        </authorList>
    </citation>
    <scope>NUCLEOTIDE SEQUENCE</scope>
</reference>
<organism evidence="2 3">
    <name type="scientific">Tanacetum coccineum</name>
    <dbReference type="NCBI Taxonomy" id="301880"/>
    <lineage>
        <taxon>Eukaryota</taxon>
        <taxon>Viridiplantae</taxon>
        <taxon>Streptophyta</taxon>
        <taxon>Embryophyta</taxon>
        <taxon>Tracheophyta</taxon>
        <taxon>Spermatophyta</taxon>
        <taxon>Magnoliopsida</taxon>
        <taxon>eudicotyledons</taxon>
        <taxon>Gunneridae</taxon>
        <taxon>Pentapetalae</taxon>
        <taxon>asterids</taxon>
        <taxon>campanulids</taxon>
        <taxon>Asterales</taxon>
        <taxon>Asteraceae</taxon>
        <taxon>Asteroideae</taxon>
        <taxon>Anthemideae</taxon>
        <taxon>Anthemidinae</taxon>
        <taxon>Tanacetum</taxon>
    </lineage>
</organism>
<evidence type="ECO:0000313" key="2">
    <source>
        <dbReference type="EMBL" id="GJS71971.1"/>
    </source>
</evidence>
<sequence length="294" mass="33697">MLTISTCYYDSNTSRPLFTSNIINLKNHYAPTSKASLPTRSHATTRYKGKEIAKPITPPSESASKEDKCDDERVALANLKLDVDENKKIQKQLKKSNATLTQELTECKSILMETSRTLGESNRLLAQKEIDIKESLKVKDYEISIVKQKHDELGKQSRLTKSHYEGLVKEKTKNDSFAFVHELKQEMHADLKYVESLEDELDELEPDKLTSPEQTATVHHGLLPFLVQYTQTDCVQDTAQRMKLKRLKASTALMTRQTDAEQRRPTIKKLEVKLVEFKLGDDCWEIQVTRSTYC</sequence>
<evidence type="ECO:0000313" key="3">
    <source>
        <dbReference type="Proteomes" id="UP001151760"/>
    </source>
</evidence>
<name>A0ABQ4Y484_9ASTR</name>
<dbReference type="EMBL" id="BQNB010010046">
    <property type="protein sequence ID" value="GJS71971.1"/>
    <property type="molecule type" value="Genomic_DNA"/>
</dbReference>
<proteinExistence type="predicted"/>
<accession>A0ABQ4Y484</accession>
<keyword evidence="3" id="KW-1185">Reference proteome</keyword>
<dbReference type="Proteomes" id="UP001151760">
    <property type="component" value="Unassembled WGS sequence"/>
</dbReference>
<protein>
    <submittedName>
        <fullName evidence="2">Uncharacterized protein</fullName>
    </submittedName>
</protein>
<gene>
    <name evidence="2" type="ORF">Tco_0704812</name>
</gene>
<evidence type="ECO:0000256" key="1">
    <source>
        <dbReference type="SAM" id="MobiDB-lite"/>
    </source>
</evidence>
<reference evidence="2" key="2">
    <citation type="submission" date="2022-01" db="EMBL/GenBank/DDBJ databases">
        <authorList>
            <person name="Yamashiro T."/>
            <person name="Shiraishi A."/>
            <person name="Satake H."/>
            <person name="Nakayama K."/>
        </authorList>
    </citation>
    <scope>NUCLEOTIDE SEQUENCE</scope>
</reference>
<comment type="caution">
    <text evidence="2">The sequence shown here is derived from an EMBL/GenBank/DDBJ whole genome shotgun (WGS) entry which is preliminary data.</text>
</comment>
<feature type="region of interest" description="Disordered" evidence="1">
    <location>
        <begin position="50"/>
        <end position="69"/>
    </location>
</feature>